<proteinExistence type="predicted"/>
<comment type="caution">
    <text evidence="2">The sequence shown here is derived from an EMBL/GenBank/DDBJ whole genome shotgun (WGS) entry which is preliminary data.</text>
</comment>
<dbReference type="EMBL" id="VUMD01000025">
    <property type="protein sequence ID" value="MSS38416.1"/>
    <property type="molecule type" value="Genomic_DNA"/>
</dbReference>
<keyword evidence="3" id="KW-1185">Reference proteome</keyword>
<accession>A0A7X2NP16</accession>
<sequence>MTTYEELLDEAEQNNVLILENVHFESQSDGLINGNVIGLSDKLKTSVEKACIAAEELGHYHTTAGNIIDPTIPGNRQQEKKARLWAFNRMITLDKLISAWEHSCRNRYEIAEYLEVTEAFLQEAIDDYRSKFGIMVTKGDYIITFEPALSVRKIVWMEVITEG</sequence>
<feature type="domain" description="IrrE N-terminal-like" evidence="1">
    <location>
        <begin position="28"/>
        <end position="124"/>
    </location>
</feature>
<dbReference type="AlphaFoldDB" id="A0A7X2NP16"/>
<protein>
    <submittedName>
        <fullName evidence="2">ImmA/IrrE family metallo-endopeptidase</fullName>
    </submittedName>
</protein>
<reference evidence="2 3" key="1">
    <citation type="submission" date="2019-08" db="EMBL/GenBank/DDBJ databases">
        <title>In-depth cultivation of the pig gut microbiome towards novel bacterial diversity and tailored functional studies.</title>
        <authorList>
            <person name="Wylensek D."/>
            <person name="Hitch T.C.A."/>
            <person name="Clavel T."/>
        </authorList>
    </citation>
    <scope>NUCLEOTIDE SEQUENCE [LARGE SCALE GENOMIC DNA]</scope>
    <source>
        <strain evidence="2 3">WCA-389-WT-23D1</strain>
    </source>
</reference>
<dbReference type="Proteomes" id="UP000429958">
    <property type="component" value="Unassembled WGS sequence"/>
</dbReference>
<evidence type="ECO:0000313" key="2">
    <source>
        <dbReference type="EMBL" id="MSS38416.1"/>
    </source>
</evidence>
<name>A0A7X2NP16_9CLOT</name>
<evidence type="ECO:0000313" key="3">
    <source>
        <dbReference type="Proteomes" id="UP000429958"/>
    </source>
</evidence>
<dbReference type="RefSeq" id="WP_154473839.1">
    <property type="nucleotide sequence ID" value="NZ_VUMD01000025.1"/>
</dbReference>
<organism evidence="2 3">
    <name type="scientific">Clostridium porci</name>
    <dbReference type="NCBI Taxonomy" id="2605778"/>
    <lineage>
        <taxon>Bacteria</taxon>
        <taxon>Bacillati</taxon>
        <taxon>Bacillota</taxon>
        <taxon>Clostridia</taxon>
        <taxon>Eubacteriales</taxon>
        <taxon>Clostridiaceae</taxon>
        <taxon>Clostridium</taxon>
    </lineage>
</organism>
<dbReference type="Pfam" id="PF06114">
    <property type="entry name" value="Peptidase_M78"/>
    <property type="match status" value="1"/>
</dbReference>
<dbReference type="InterPro" id="IPR010359">
    <property type="entry name" value="IrrE_HExxH"/>
</dbReference>
<gene>
    <name evidence="2" type="ORF">FYJ39_18290</name>
</gene>
<evidence type="ECO:0000259" key="1">
    <source>
        <dbReference type="Pfam" id="PF06114"/>
    </source>
</evidence>